<evidence type="ECO:0000256" key="5">
    <source>
        <dbReference type="ARBA" id="ARBA00022777"/>
    </source>
</evidence>
<reference evidence="11" key="1">
    <citation type="journal article" date="2014" name="Int. J. Syst. Evol. Microbiol.">
        <title>Complete genome sequence of Corynebacterium casei LMG S-19264T (=DSM 44701T), isolated from a smear-ripened cheese.</title>
        <authorList>
            <consortium name="US DOE Joint Genome Institute (JGI-PGF)"/>
            <person name="Walter F."/>
            <person name="Albersmeier A."/>
            <person name="Kalinowski J."/>
            <person name="Ruckert C."/>
        </authorList>
    </citation>
    <scope>NUCLEOTIDE SEQUENCE</scope>
    <source>
        <strain evidence="11">CGMCC 1.12160</strain>
    </source>
</reference>
<keyword evidence="4 7" id="KW-0547">Nucleotide-binding</keyword>
<dbReference type="PANTHER" id="PTHR43289:SF6">
    <property type="entry name" value="SERINE_THREONINE-PROTEIN KINASE NEKL-3"/>
    <property type="match status" value="1"/>
</dbReference>
<dbReference type="Pfam" id="PF00069">
    <property type="entry name" value="Pkinase"/>
    <property type="match status" value="1"/>
</dbReference>
<evidence type="ECO:0000256" key="6">
    <source>
        <dbReference type="ARBA" id="ARBA00022840"/>
    </source>
</evidence>
<dbReference type="PANTHER" id="PTHR43289">
    <property type="entry name" value="MITOGEN-ACTIVATED PROTEIN KINASE KINASE KINASE 20-RELATED"/>
    <property type="match status" value="1"/>
</dbReference>
<keyword evidence="2" id="KW-0723">Serine/threonine-protein kinase</keyword>
<evidence type="ECO:0000256" key="9">
    <source>
        <dbReference type="SAM" id="Phobius"/>
    </source>
</evidence>
<protein>
    <recommendedName>
        <fullName evidence="1">non-specific serine/threonine protein kinase</fullName>
        <ecNumber evidence="1">2.7.11.1</ecNumber>
    </recommendedName>
</protein>
<keyword evidence="9" id="KW-0812">Transmembrane</keyword>
<keyword evidence="12" id="KW-1185">Reference proteome</keyword>
<feature type="binding site" evidence="7">
    <location>
        <position position="39"/>
    </location>
    <ligand>
        <name>ATP</name>
        <dbReference type="ChEBI" id="CHEBI:30616"/>
    </ligand>
</feature>
<feature type="region of interest" description="Disordered" evidence="8">
    <location>
        <begin position="284"/>
        <end position="328"/>
    </location>
</feature>
<dbReference type="EMBL" id="BMEM01000001">
    <property type="protein sequence ID" value="GGF44950.1"/>
    <property type="molecule type" value="Genomic_DNA"/>
</dbReference>
<feature type="transmembrane region" description="Helical" evidence="9">
    <location>
        <begin position="332"/>
        <end position="356"/>
    </location>
</feature>
<accession>A0A917BJ25</accession>
<keyword evidence="9" id="KW-0472">Membrane</keyword>
<dbReference type="SUPFAM" id="SSF56112">
    <property type="entry name" value="Protein kinase-like (PK-like)"/>
    <property type="match status" value="1"/>
</dbReference>
<evidence type="ECO:0000259" key="10">
    <source>
        <dbReference type="PROSITE" id="PS50011"/>
    </source>
</evidence>
<sequence length="545" mass="56208">MEQVPAVPGYEVLARLGAGATSTVWRARRRADGLVVALKVLTPAGGDVEAGLREAGLLARLRHPHVVHLYDVLPLHDPVTGRPAAVALATQLAGGGSLGQLLSRRRLLTPGELVTVLHPVASALADLHSRGVVHGDLSPGNVLFLRDGMPVVGDLGAARIVGQTAGERQGTGASEGMVAPEVVEGFPATPESDVYQLGALAWRALTGEPPGPTYARRTLEEAAPGLPVGVVELVERCVAPEPEDRPDAEEVAVDLLSVATPAPVEVAPDADPALALTERLRQEALDDLPPPGGARGGGARGGGARARGSHRPQRNVTRERGTEPAGRRGGRALLAGAAVLAALLLAVGAGVVTGLVDTSDLGRPWRVLAQPEAAAAQGTGEAGEPAAGDGVEGAEPVAGTGAEGAETAVDTRVAGAATEQEELRSLLQGLVDGRGAAWEQRDGSLLAGVMAPGSPALEAELAQLDELREQGISYGDVTFRVEAVEELGRQDDRMTVLLTVSRAPLRAIDSTGTERLAEGTRTDTLTVHLVKAADEPQWLLWSWGT</sequence>
<dbReference type="InterPro" id="IPR000719">
    <property type="entry name" value="Prot_kinase_dom"/>
</dbReference>
<proteinExistence type="predicted"/>
<evidence type="ECO:0000256" key="1">
    <source>
        <dbReference type="ARBA" id="ARBA00012513"/>
    </source>
</evidence>
<dbReference type="RefSeq" id="WP_188428525.1">
    <property type="nucleotide sequence ID" value="NZ_BAABKH010000005.1"/>
</dbReference>
<evidence type="ECO:0000313" key="11">
    <source>
        <dbReference type="EMBL" id="GGF44950.1"/>
    </source>
</evidence>
<keyword evidence="6 7" id="KW-0067">ATP-binding</keyword>
<evidence type="ECO:0000313" key="12">
    <source>
        <dbReference type="Proteomes" id="UP000605670"/>
    </source>
</evidence>
<comment type="caution">
    <text evidence="11">The sequence shown here is derived from an EMBL/GenBank/DDBJ whole genome shotgun (WGS) entry which is preliminary data.</text>
</comment>
<dbReference type="CDD" id="cd14014">
    <property type="entry name" value="STKc_PknB_like"/>
    <property type="match status" value="1"/>
</dbReference>
<feature type="compositionally biased region" description="Basic and acidic residues" evidence="8">
    <location>
        <begin position="316"/>
        <end position="326"/>
    </location>
</feature>
<dbReference type="Proteomes" id="UP000605670">
    <property type="component" value="Unassembled WGS sequence"/>
</dbReference>
<keyword evidence="9" id="KW-1133">Transmembrane helix</keyword>
<reference evidence="11" key="2">
    <citation type="submission" date="2020-09" db="EMBL/GenBank/DDBJ databases">
        <authorList>
            <person name="Sun Q."/>
            <person name="Zhou Y."/>
        </authorList>
    </citation>
    <scope>NUCLEOTIDE SEQUENCE</scope>
    <source>
        <strain evidence="11">CGMCC 1.12160</strain>
    </source>
</reference>
<feature type="compositionally biased region" description="Gly residues" evidence="8">
    <location>
        <begin position="293"/>
        <end position="305"/>
    </location>
</feature>
<evidence type="ECO:0000256" key="3">
    <source>
        <dbReference type="ARBA" id="ARBA00022679"/>
    </source>
</evidence>
<name>A0A917BJ25_9MICO</name>
<gene>
    <name evidence="11" type="ORF">GCM10011366_10820</name>
</gene>
<dbReference type="InterPro" id="IPR011009">
    <property type="entry name" value="Kinase-like_dom_sf"/>
</dbReference>
<organism evidence="11 12">
    <name type="scientific">Ornithinimicrobium tianjinense</name>
    <dbReference type="NCBI Taxonomy" id="1195761"/>
    <lineage>
        <taxon>Bacteria</taxon>
        <taxon>Bacillati</taxon>
        <taxon>Actinomycetota</taxon>
        <taxon>Actinomycetes</taxon>
        <taxon>Micrococcales</taxon>
        <taxon>Ornithinimicrobiaceae</taxon>
        <taxon>Ornithinimicrobium</taxon>
    </lineage>
</organism>
<feature type="domain" description="Protein kinase" evidence="10">
    <location>
        <begin position="10"/>
        <end position="256"/>
    </location>
</feature>
<dbReference type="GO" id="GO:0004674">
    <property type="term" value="F:protein serine/threonine kinase activity"/>
    <property type="evidence" value="ECO:0007669"/>
    <property type="project" value="UniProtKB-KW"/>
</dbReference>
<evidence type="ECO:0000256" key="4">
    <source>
        <dbReference type="ARBA" id="ARBA00022741"/>
    </source>
</evidence>
<keyword evidence="5" id="KW-0418">Kinase</keyword>
<evidence type="ECO:0000256" key="7">
    <source>
        <dbReference type="PROSITE-ProRule" id="PRU10141"/>
    </source>
</evidence>
<dbReference type="Gene3D" id="3.30.200.20">
    <property type="entry name" value="Phosphorylase Kinase, domain 1"/>
    <property type="match status" value="1"/>
</dbReference>
<dbReference type="AlphaFoldDB" id="A0A917BJ25"/>
<dbReference type="PROSITE" id="PS50011">
    <property type="entry name" value="PROTEIN_KINASE_DOM"/>
    <property type="match status" value="1"/>
</dbReference>
<dbReference type="EC" id="2.7.11.1" evidence="1"/>
<evidence type="ECO:0000256" key="2">
    <source>
        <dbReference type="ARBA" id="ARBA00022527"/>
    </source>
</evidence>
<dbReference type="PROSITE" id="PS00109">
    <property type="entry name" value="PROTEIN_KINASE_TYR"/>
    <property type="match status" value="1"/>
</dbReference>
<dbReference type="InterPro" id="IPR008266">
    <property type="entry name" value="Tyr_kinase_AS"/>
</dbReference>
<feature type="region of interest" description="Disordered" evidence="8">
    <location>
        <begin position="372"/>
        <end position="405"/>
    </location>
</feature>
<dbReference type="PROSITE" id="PS00107">
    <property type="entry name" value="PROTEIN_KINASE_ATP"/>
    <property type="match status" value="1"/>
</dbReference>
<dbReference type="Gene3D" id="1.10.510.10">
    <property type="entry name" value="Transferase(Phosphotransferase) domain 1"/>
    <property type="match status" value="1"/>
</dbReference>
<keyword evidence="3" id="KW-0808">Transferase</keyword>
<evidence type="ECO:0000256" key="8">
    <source>
        <dbReference type="SAM" id="MobiDB-lite"/>
    </source>
</evidence>
<dbReference type="GO" id="GO:0005524">
    <property type="term" value="F:ATP binding"/>
    <property type="evidence" value="ECO:0007669"/>
    <property type="project" value="UniProtKB-UniRule"/>
</dbReference>
<dbReference type="InterPro" id="IPR017441">
    <property type="entry name" value="Protein_kinase_ATP_BS"/>
</dbReference>